<sequence>MSWHDERDLPEGRHRLLKEFVMTEIDRKAGKTLPRRRLLRPAVLAPVLGLAAAAAVAVPLFVGGGSPAYAVTDNPDGTVRIQINEVRDADKLEADLRAKGMHVVVDYIPQGKKCGPQPRAERFLSPEEAPLVVLPTGKDHQPGFVVDPRVIKDGQTGVLEFSVFEAPDGPAVVAAVWARVAEGAVADCTLVDTTEPPLAH</sequence>
<feature type="transmembrane region" description="Helical" evidence="1">
    <location>
        <begin position="38"/>
        <end position="62"/>
    </location>
</feature>
<organism evidence="2 3">
    <name type="scientific">Nonomuraea montanisoli</name>
    <dbReference type="NCBI Taxonomy" id="2741721"/>
    <lineage>
        <taxon>Bacteria</taxon>
        <taxon>Bacillati</taxon>
        <taxon>Actinomycetota</taxon>
        <taxon>Actinomycetes</taxon>
        <taxon>Streptosporangiales</taxon>
        <taxon>Streptosporangiaceae</taxon>
        <taxon>Nonomuraea</taxon>
    </lineage>
</organism>
<evidence type="ECO:0000313" key="3">
    <source>
        <dbReference type="Proteomes" id="UP000586042"/>
    </source>
</evidence>
<keyword evidence="1" id="KW-0812">Transmembrane</keyword>
<keyword evidence="1" id="KW-1133">Transmembrane helix</keyword>
<protein>
    <submittedName>
        <fullName evidence="2">Uncharacterized protein</fullName>
    </submittedName>
</protein>
<dbReference type="EMBL" id="JABWGN010000020">
    <property type="protein sequence ID" value="NUW37400.1"/>
    <property type="molecule type" value="Genomic_DNA"/>
</dbReference>
<dbReference type="Proteomes" id="UP000586042">
    <property type="component" value="Unassembled WGS sequence"/>
</dbReference>
<keyword evidence="1" id="KW-0472">Membrane</keyword>
<accession>A0A7Y6M864</accession>
<gene>
    <name evidence="2" type="ORF">HTZ77_39275</name>
</gene>
<dbReference type="RefSeq" id="WP_175594846.1">
    <property type="nucleotide sequence ID" value="NZ_JABWGN010000020.1"/>
</dbReference>
<name>A0A7Y6M864_9ACTN</name>
<reference evidence="2 3" key="1">
    <citation type="submission" date="2020-06" db="EMBL/GenBank/DDBJ databases">
        <title>Nonomuraea sp. SMC257, a novel actinomycete isolated from soil.</title>
        <authorList>
            <person name="Chanama M."/>
        </authorList>
    </citation>
    <scope>NUCLEOTIDE SEQUENCE [LARGE SCALE GENOMIC DNA]</scope>
    <source>
        <strain evidence="2 3">SMC257</strain>
    </source>
</reference>
<proteinExistence type="predicted"/>
<comment type="caution">
    <text evidence="2">The sequence shown here is derived from an EMBL/GenBank/DDBJ whole genome shotgun (WGS) entry which is preliminary data.</text>
</comment>
<evidence type="ECO:0000256" key="1">
    <source>
        <dbReference type="SAM" id="Phobius"/>
    </source>
</evidence>
<dbReference type="AlphaFoldDB" id="A0A7Y6M864"/>
<keyword evidence="3" id="KW-1185">Reference proteome</keyword>
<evidence type="ECO:0000313" key="2">
    <source>
        <dbReference type="EMBL" id="NUW37400.1"/>
    </source>
</evidence>